<organism evidence="2 3">
    <name type="scientific">Candidatus Staskawiczbacteria bacterium RIFCSPHIGHO2_01_FULL_41_41</name>
    <dbReference type="NCBI Taxonomy" id="1802203"/>
    <lineage>
        <taxon>Bacteria</taxon>
        <taxon>Candidatus Staskawicziibacteriota</taxon>
    </lineage>
</organism>
<proteinExistence type="predicted"/>
<dbReference type="AlphaFoldDB" id="A0A1G2HV41"/>
<evidence type="ECO:0000256" key="1">
    <source>
        <dbReference type="SAM" id="MobiDB-lite"/>
    </source>
</evidence>
<feature type="region of interest" description="Disordered" evidence="1">
    <location>
        <begin position="41"/>
        <end position="87"/>
    </location>
</feature>
<comment type="caution">
    <text evidence="2">The sequence shown here is derived from an EMBL/GenBank/DDBJ whole genome shotgun (WGS) entry which is preliminary data.</text>
</comment>
<protein>
    <submittedName>
        <fullName evidence="2">Uncharacterized protein</fullName>
    </submittedName>
</protein>
<sequence length="87" mass="9951">MPYWFRICYTRDVDTGDLYAAEPVIRKAKTQRRFEALLVGPGESGLSHREEEEQDPVSYSPTFGPYATQDEAETEAEKEVDIALNKH</sequence>
<name>A0A1G2HV41_9BACT</name>
<evidence type="ECO:0000313" key="3">
    <source>
        <dbReference type="Proteomes" id="UP000178774"/>
    </source>
</evidence>
<dbReference type="Proteomes" id="UP000178774">
    <property type="component" value="Unassembled WGS sequence"/>
</dbReference>
<evidence type="ECO:0000313" key="2">
    <source>
        <dbReference type="EMBL" id="OGZ66424.1"/>
    </source>
</evidence>
<reference evidence="2 3" key="1">
    <citation type="journal article" date="2016" name="Nat. Commun.">
        <title>Thousands of microbial genomes shed light on interconnected biogeochemical processes in an aquifer system.</title>
        <authorList>
            <person name="Anantharaman K."/>
            <person name="Brown C.T."/>
            <person name="Hug L.A."/>
            <person name="Sharon I."/>
            <person name="Castelle C.J."/>
            <person name="Probst A.J."/>
            <person name="Thomas B.C."/>
            <person name="Singh A."/>
            <person name="Wilkins M.J."/>
            <person name="Karaoz U."/>
            <person name="Brodie E.L."/>
            <person name="Williams K.H."/>
            <person name="Hubbard S.S."/>
            <person name="Banfield J.F."/>
        </authorList>
    </citation>
    <scope>NUCLEOTIDE SEQUENCE [LARGE SCALE GENOMIC DNA]</scope>
</reference>
<dbReference type="EMBL" id="MHOP01000005">
    <property type="protein sequence ID" value="OGZ66424.1"/>
    <property type="molecule type" value="Genomic_DNA"/>
</dbReference>
<gene>
    <name evidence="2" type="ORF">A2822_01575</name>
</gene>
<accession>A0A1G2HV41</accession>